<name>A0A835DL24_TETSI</name>
<organism evidence="1 2">
    <name type="scientific">Tetracentron sinense</name>
    <name type="common">Spur-leaf</name>
    <dbReference type="NCBI Taxonomy" id="13715"/>
    <lineage>
        <taxon>Eukaryota</taxon>
        <taxon>Viridiplantae</taxon>
        <taxon>Streptophyta</taxon>
        <taxon>Embryophyta</taxon>
        <taxon>Tracheophyta</taxon>
        <taxon>Spermatophyta</taxon>
        <taxon>Magnoliopsida</taxon>
        <taxon>Trochodendrales</taxon>
        <taxon>Trochodendraceae</taxon>
        <taxon>Tetracentron</taxon>
    </lineage>
</organism>
<dbReference type="Proteomes" id="UP000655225">
    <property type="component" value="Unassembled WGS sequence"/>
</dbReference>
<sequence length="167" mass="18435">MAVSPQEEGQDVYCISVVTDKGSTDPQCPSQLAFLNFLEVPYPSNSQMCLDASLNCKNCSDLQLESANAYSLCGVDIDIEKKILKNSKTDDKNVENEKTEGALTSPAFAEGGSENDQSTIMWEISATFTQSEPYITEVHFWRSSMGTMLLIYLTLRVKQIGDGFVHV</sequence>
<evidence type="ECO:0000313" key="1">
    <source>
        <dbReference type="EMBL" id="KAF8404597.1"/>
    </source>
</evidence>
<keyword evidence="2" id="KW-1185">Reference proteome</keyword>
<protein>
    <submittedName>
        <fullName evidence="1">Uncharacterized protein</fullName>
    </submittedName>
</protein>
<proteinExistence type="predicted"/>
<dbReference type="AlphaFoldDB" id="A0A835DL24"/>
<dbReference type="PANTHER" id="PTHR34064:SF5">
    <property type="entry name" value="PROTEIN, PUTATIVE-RELATED"/>
    <property type="match status" value="1"/>
</dbReference>
<accession>A0A835DL24</accession>
<dbReference type="EMBL" id="JABCRI010000006">
    <property type="protein sequence ID" value="KAF8404597.1"/>
    <property type="molecule type" value="Genomic_DNA"/>
</dbReference>
<dbReference type="OMA" id="AISDRCH"/>
<reference evidence="1 2" key="1">
    <citation type="submission" date="2020-04" db="EMBL/GenBank/DDBJ databases">
        <title>Plant Genome Project.</title>
        <authorList>
            <person name="Zhang R.-G."/>
        </authorList>
    </citation>
    <scope>NUCLEOTIDE SEQUENCE [LARGE SCALE GENOMIC DNA]</scope>
    <source>
        <strain evidence="1">YNK0</strain>
        <tissue evidence="1">Leaf</tissue>
    </source>
</reference>
<dbReference type="OrthoDB" id="1911818at2759"/>
<gene>
    <name evidence="1" type="ORF">HHK36_009484</name>
</gene>
<dbReference type="PANTHER" id="PTHR34064">
    <property type="entry name" value="OS04G0672300 PROTEIN"/>
    <property type="match status" value="1"/>
</dbReference>
<comment type="caution">
    <text evidence="1">The sequence shown here is derived from an EMBL/GenBank/DDBJ whole genome shotgun (WGS) entry which is preliminary data.</text>
</comment>
<evidence type="ECO:0000313" key="2">
    <source>
        <dbReference type="Proteomes" id="UP000655225"/>
    </source>
</evidence>